<dbReference type="InterPro" id="IPR051629">
    <property type="entry name" value="Sulfite_efflux_TDT"/>
</dbReference>
<keyword evidence="7 8" id="KW-0472">Membrane</keyword>
<name>A0A1Q5SUH4_9EURO</name>
<comment type="similarity">
    <text evidence="2">Belongs to the tellurite-resistance/dicarboxylate transporter (TDT) family.</text>
</comment>
<protein>
    <submittedName>
        <fullName evidence="9">Sulfite efflux pump SSU1</fullName>
    </submittedName>
</protein>
<keyword evidence="5 8" id="KW-0812">Transmembrane</keyword>
<dbReference type="EMBL" id="MNBE01000746">
    <property type="protein sequence ID" value="OKO91667.1"/>
    <property type="molecule type" value="Genomic_DNA"/>
</dbReference>
<evidence type="ECO:0000256" key="3">
    <source>
        <dbReference type="ARBA" id="ARBA00022448"/>
    </source>
</evidence>
<keyword evidence="4" id="KW-1003">Cell membrane</keyword>
<keyword evidence="10" id="KW-1185">Reference proteome</keyword>
<comment type="subcellular location">
    <subcellularLocation>
        <location evidence="1">Cell membrane</location>
        <topology evidence="1">Multi-pass membrane protein</topology>
    </subcellularLocation>
</comment>
<dbReference type="AlphaFoldDB" id="A0A1Q5SUH4"/>
<proteinExistence type="inferred from homology"/>
<dbReference type="Pfam" id="PF03595">
    <property type="entry name" value="SLAC1"/>
    <property type="match status" value="1"/>
</dbReference>
<feature type="transmembrane region" description="Helical" evidence="8">
    <location>
        <begin position="64"/>
        <end position="85"/>
    </location>
</feature>
<dbReference type="Proteomes" id="UP000186955">
    <property type="component" value="Unassembled WGS sequence"/>
</dbReference>
<feature type="transmembrane region" description="Helical" evidence="8">
    <location>
        <begin position="136"/>
        <end position="161"/>
    </location>
</feature>
<reference evidence="9 10" key="1">
    <citation type="submission" date="2016-10" db="EMBL/GenBank/DDBJ databases">
        <title>Genome sequence of the ascomycete fungus Penicillium subrubescens.</title>
        <authorList>
            <person name="De Vries R.P."/>
            <person name="Peng M."/>
            <person name="Dilokpimol A."/>
            <person name="Hilden K."/>
            <person name="Makela M.R."/>
            <person name="Grigoriev I."/>
            <person name="Riley R."/>
            <person name="Granchi Z."/>
        </authorList>
    </citation>
    <scope>NUCLEOTIDE SEQUENCE [LARGE SCALE GENOMIC DNA]</scope>
    <source>
        <strain evidence="9 10">CBS 132785</strain>
    </source>
</reference>
<sequence>MNLDDIPGPCHSSLRIFKQSSPSASLNPRVLLAMQLPTTDRADQRKLSAIETPMSTWRGFIRRFAPSWFAIVMGTGIISILLYKLPYNGAWLYWISVAIFVINVTLFAIFSLTSALRYICYPILWRAMITHPVESLFVATFPMSVGIIAQGIVNICVPAWGSWAATLAWVLWWIEAVTSVVICFYIPFNM</sequence>
<feature type="transmembrane region" description="Helical" evidence="8">
    <location>
        <begin position="91"/>
        <end position="116"/>
    </location>
</feature>
<dbReference type="GO" id="GO:0000319">
    <property type="term" value="F:sulfite transmembrane transporter activity"/>
    <property type="evidence" value="ECO:0007669"/>
    <property type="project" value="TreeGrafter"/>
</dbReference>
<organism evidence="9 10">
    <name type="scientific">Penicillium subrubescens</name>
    <dbReference type="NCBI Taxonomy" id="1316194"/>
    <lineage>
        <taxon>Eukaryota</taxon>
        <taxon>Fungi</taxon>
        <taxon>Dikarya</taxon>
        <taxon>Ascomycota</taxon>
        <taxon>Pezizomycotina</taxon>
        <taxon>Eurotiomycetes</taxon>
        <taxon>Eurotiomycetidae</taxon>
        <taxon>Eurotiales</taxon>
        <taxon>Aspergillaceae</taxon>
        <taxon>Penicillium</taxon>
    </lineage>
</organism>
<accession>A0A1Q5SUH4</accession>
<dbReference type="InterPro" id="IPR004695">
    <property type="entry name" value="SLAC1/Mae1/Ssu1/TehA"/>
</dbReference>
<dbReference type="InterPro" id="IPR038665">
    <property type="entry name" value="Voltage-dep_anion_channel_sf"/>
</dbReference>
<evidence type="ECO:0000256" key="1">
    <source>
        <dbReference type="ARBA" id="ARBA00004651"/>
    </source>
</evidence>
<dbReference type="STRING" id="1316194.A0A1Q5SUH4"/>
<keyword evidence="6 8" id="KW-1133">Transmembrane helix</keyword>
<evidence type="ECO:0000313" key="10">
    <source>
        <dbReference type="Proteomes" id="UP000186955"/>
    </source>
</evidence>
<evidence type="ECO:0000256" key="7">
    <source>
        <dbReference type="ARBA" id="ARBA00023136"/>
    </source>
</evidence>
<evidence type="ECO:0000256" key="6">
    <source>
        <dbReference type="ARBA" id="ARBA00022989"/>
    </source>
</evidence>
<keyword evidence="3" id="KW-0813">Transport</keyword>
<evidence type="ECO:0000313" key="9">
    <source>
        <dbReference type="EMBL" id="OKO91667.1"/>
    </source>
</evidence>
<dbReference type="PANTHER" id="PTHR31686">
    <property type="match status" value="1"/>
</dbReference>
<feature type="transmembrane region" description="Helical" evidence="8">
    <location>
        <begin position="167"/>
        <end position="188"/>
    </location>
</feature>
<evidence type="ECO:0000256" key="8">
    <source>
        <dbReference type="SAM" id="Phobius"/>
    </source>
</evidence>
<gene>
    <name evidence="9" type="ORF">PENSUB_13074</name>
</gene>
<dbReference type="GO" id="GO:0005886">
    <property type="term" value="C:plasma membrane"/>
    <property type="evidence" value="ECO:0007669"/>
    <property type="project" value="UniProtKB-SubCell"/>
</dbReference>
<dbReference type="PANTHER" id="PTHR31686:SF1">
    <property type="entry name" value="SULFITE EFFLUX PUMP SSU1"/>
    <property type="match status" value="1"/>
</dbReference>
<evidence type="ECO:0000256" key="4">
    <source>
        <dbReference type="ARBA" id="ARBA00022475"/>
    </source>
</evidence>
<comment type="caution">
    <text evidence="9">The sequence shown here is derived from an EMBL/GenBank/DDBJ whole genome shotgun (WGS) entry which is preliminary data.</text>
</comment>
<evidence type="ECO:0000256" key="2">
    <source>
        <dbReference type="ARBA" id="ARBA00008566"/>
    </source>
</evidence>
<dbReference type="Gene3D" id="1.50.10.150">
    <property type="entry name" value="Voltage-dependent anion channel"/>
    <property type="match status" value="1"/>
</dbReference>
<evidence type="ECO:0000256" key="5">
    <source>
        <dbReference type="ARBA" id="ARBA00022692"/>
    </source>
</evidence>